<accession>A0A7S0GQY8</accession>
<keyword evidence="1" id="KW-1133">Transmembrane helix</keyword>
<feature type="transmembrane region" description="Helical" evidence="1">
    <location>
        <begin position="37"/>
        <end position="55"/>
    </location>
</feature>
<feature type="transmembrane region" description="Helical" evidence="1">
    <location>
        <begin position="184"/>
        <end position="204"/>
    </location>
</feature>
<protein>
    <recommendedName>
        <fullName evidence="3">Gustatory receptor</fullName>
    </recommendedName>
</protein>
<reference evidence="2" key="1">
    <citation type="submission" date="2021-01" db="EMBL/GenBank/DDBJ databases">
        <authorList>
            <person name="Corre E."/>
            <person name="Pelletier E."/>
            <person name="Niang G."/>
            <person name="Scheremetjew M."/>
            <person name="Finn R."/>
            <person name="Kale V."/>
            <person name="Holt S."/>
            <person name="Cochrane G."/>
            <person name="Meng A."/>
            <person name="Brown T."/>
            <person name="Cohen L."/>
        </authorList>
    </citation>
    <scope>NUCLEOTIDE SEQUENCE</scope>
    <source>
        <strain evidence="2">CCMP2058</strain>
    </source>
</reference>
<evidence type="ECO:0000313" key="2">
    <source>
        <dbReference type="EMBL" id="CAD8434987.1"/>
    </source>
</evidence>
<keyword evidence="1" id="KW-0472">Membrane</keyword>
<feature type="transmembrane region" description="Helical" evidence="1">
    <location>
        <begin position="67"/>
        <end position="89"/>
    </location>
</feature>
<feature type="transmembrane region" description="Helical" evidence="1">
    <location>
        <begin position="158"/>
        <end position="178"/>
    </location>
</feature>
<evidence type="ECO:0000256" key="1">
    <source>
        <dbReference type="SAM" id="Phobius"/>
    </source>
</evidence>
<feature type="transmembrane region" description="Helical" evidence="1">
    <location>
        <begin position="292"/>
        <end position="313"/>
    </location>
</feature>
<name>A0A7S0GQY8_9EUKA</name>
<dbReference type="AlphaFoldDB" id="A0A7S0GQY8"/>
<organism evidence="2">
    <name type="scientific">Amorphochlora amoebiformis</name>
    <dbReference type="NCBI Taxonomy" id="1561963"/>
    <lineage>
        <taxon>Eukaryota</taxon>
        <taxon>Sar</taxon>
        <taxon>Rhizaria</taxon>
        <taxon>Cercozoa</taxon>
        <taxon>Chlorarachniophyceae</taxon>
        <taxon>Amorphochlora</taxon>
    </lineage>
</organism>
<keyword evidence="1" id="KW-0812">Transmembrane</keyword>
<proteinExistence type="predicted"/>
<sequence>MWKGNSDTKGLIRVPVLPIANRLIAFTLENTCSYENLIPIPALIQAMLPIIITLADGRSFGDNSSYSVAAVVMAAITVFIYFSVALTFLDTGRVDNQRRARVIQAVGALIDYEAPLRHKNSMCGMTMFIDLAWPQNVSTWMRFRWLLLNLGGQYRARITLYTSYVSVLTLGLIMYALIGFFLGTVNIVTVCTVAWSLLCLGYFLGSSIWYGSATNEQFTTQARSISRIQLKLREIRADYQKSHKFKSSLRRQKIDCRLKRADMLLETALLLLDHDSKLEPVTILGFEASKELYTTMATLVGGAVGAILVEVYFNASG</sequence>
<dbReference type="EMBL" id="HBEM01004747">
    <property type="protein sequence ID" value="CAD8434987.1"/>
    <property type="molecule type" value="Transcribed_RNA"/>
</dbReference>
<gene>
    <name evidence="2" type="ORF">LAMO00422_LOCUS3333</name>
</gene>
<evidence type="ECO:0008006" key="3">
    <source>
        <dbReference type="Google" id="ProtNLM"/>
    </source>
</evidence>